<evidence type="ECO:0000256" key="2">
    <source>
        <dbReference type="ARBA" id="ARBA00022723"/>
    </source>
</evidence>
<keyword evidence="7" id="KW-1185">Reference proteome</keyword>
<comment type="similarity">
    <text evidence="1 4">Belongs to the iron/ascorbate-dependent oxidoreductase family.</text>
</comment>
<feature type="domain" description="Fe2OG dioxygenase" evidence="5">
    <location>
        <begin position="193"/>
        <end position="294"/>
    </location>
</feature>
<dbReference type="Pfam" id="PF03171">
    <property type="entry name" value="2OG-FeII_Oxy"/>
    <property type="match status" value="1"/>
</dbReference>
<dbReference type="GO" id="GO:0009805">
    <property type="term" value="P:coumarin biosynthetic process"/>
    <property type="evidence" value="ECO:0007669"/>
    <property type="project" value="UniProtKB-ARBA"/>
</dbReference>
<evidence type="ECO:0000256" key="1">
    <source>
        <dbReference type="ARBA" id="ARBA00008056"/>
    </source>
</evidence>
<sequence>MASAVAVQDLSTTVAAPPEKYILKDGIGGVDFPMLEVPVIDLSLLTSSSDESEREVEKLKLAFSSCGYIQVVNIGIEESFLDAVHVATKQFFSLPTEEKMKCARPKDHLDGYGNDTVFSENHTLDWNDRLYLIVKPETQRKLNVWPQNPTHFRKVMLELTSKLEKTNEILLRAMARSLNLQDESCFVKQLGENPIVLSRFNMYPPCPRPEQVLAAKPHGDASGMTYLLQDKRVEGLQVLKDGQWYKIPIIPNALVVNVGDQLEIMSNGLFKSPIHRVVTNRDKERMTIAVFFSPDATSEVGPAQGLVDDDDDDERPKLFNSVVDYTGNYFKYFQDGKRPIDFLRI</sequence>
<dbReference type="InterPro" id="IPR005123">
    <property type="entry name" value="Oxoglu/Fe-dep_dioxygenase_dom"/>
</dbReference>
<comment type="caution">
    <text evidence="6">The sequence shown here is derived from an EMBL/GenBank/DDBJ whole genome shotgun (WGS) entry which is preliminary data.</text>
</comment>
<evidence type="ECO:0000313" key="7">
    <source>
        <dbReference type="Proteomes" id="UP001632038"/>
    </source>
</evidence>
<dbReference type="PROSITE" id="PS51471">
    <property type="entry name" value="FE2OG_OXY"/>
    <property type="match status" value="1"/>
</dbReference>
<gene>
    <name evidence="6" type="ORF">CASFOL_038507</name>
</gene>
<reference evidence="7" key="1">
    <citation type="journal article" date="2024" name="IScience">
        <title>Strigolactones Initiate the Formation of Haustorium-like Structures in Castilleja.</title>
        <authorList>
            <person name="Buerger M."/>
            <person name="Peterson D."/>
            <person name="Chory J."/>
        </authorList>
    </citation>
    <scope>NUCLEOTIDE SEQUENCE [LARGE SCALE GENOMIC DNA]</scope>
</reference>
<dbReference type="FunFam" id="2.60.120.330:FF:000018">
    <property type="entry name" value="2-oxoglutarate (2OG) and Fe(II)-dependent oxygenase superfamily protein"/>
    <property type="match status" value="1"/>
</dbReference>
<dbReference type="GO" id="GO:0016706">
    <property type="term" value="F:2-oxoglutarate-dependent dioxygenase activity"/>
    <property type="evidence" value="ECO:0007669"/>
    <property type="project" value="UniProtKB-ARBA"/>
</dbReference>
<organism evidence="6 7">
    <name type="scientific">Castilleja foliolosa</name>
    <dbReference type="NCBI Taxonomy" id="1961234"/>
    <lineage>
        <taxon>Eukaryota</taxon>
        <taxon>Viridiplantae</taxon>
        <taxon>Streptophyta</taxon>
        <taxon>Embryophyta</taxon>
        <taxon>Tracheophyta</taxon>
        <taxon>Spermatophyta</taxon>
        <taxon>Magnoliopsida</taxon>
        <taxon>eudicotyledons</taxon>
        <taxon>Gunneridae</taxon>
        <taxon>Pentapetalae</taxon>
        <taxon>asterids</taxon>
        <taxon>lamiids</taxon>
        <taxon>Lamiales</taxon>
        <taxon>Orobanchaceae</taxon>
        <taxon>Pedicularideae</taxon>
        <taxon>Castillejinae</taxon>
        <taxon>Castilleja</taxon>
    </lineage>
</organism>
<keyword evidence="3 4" id="KW-0408">Iron</keyword>
<accession>A0ABD3BL68</accession>
<dbReference type="PANTHER" id="PTHR47991">
    <property type="entry name" value="OXOGLUTARATE/IRON-DEPENDENT DIOXYGENASE"/>
    <property type="match status" value="1"/>
</dbReference>
<evidence type="ECO:0000256" key="3">
    <source>
        <dbReference type="ARBA" id="ARBA00023004"/>
    </source>
</evidence>
<dbReference type="InterPro" id="IPR044861">
    <property type="entry name" value="IPNS-like_FE2OG_OXY"/>
</dbReference>
<dbReference type="GO" id="GO:0002238">
    <property type="term" value="P:response to molecule of fungal origin"/>
    <property type="evidence" value="ECO:0007669"/>
    <property type="project" value="UniProtKB-ARBA"/>
</dbReference>
<dbReference type="Pfam" id="PF14226">
    <property type="entry name" value="DIOX_N"/>
    <property type="match status" value="1"/>
</dbReference>
<keyword evidence="2 4" id="KW-0479">Metal-binding</keyword>
<evidence type="ECO:0000256" key="4">
    <source>
        <dbReference type="RuleBase" id="RU003682"/>
    </source>
</evidence>
<keyword evidence="4" id="KW-0560">Oxidoreductase</keyword>
<dbReference type="AlphaFoldDB" id="A0ABD3BL68"/>
<dbReference type="EMBL" id="JAVIJP010000081">
    <property type="protein sequence ID" value="KAL3618186.1"/>
    <property type="molecule type" value="Genomic_DNA"/>
</dbReference>
<evidence type="ECO:0000259" key="5">
    <source>
        <dbReference type="PROSITE" id="PS51471"/>
    </source>
</evidence>
<dbReference type="GO" id="GO:0046872">
    <property type="term" value="F:metal ion binding"/>
    <property type="evidence" value="ECO:0007669"/>
    <property type="project" value="UniProtKB-KW"/>
</dbReference>
<dbReference type="InterPro" id="IPR026992">
    <property type="entry name" value="DIOX_N"/>
</dbReference>
<proteinExistence type="inferred from homology"/>
<protein>
    <recommendedName>
        <fullName evidence="5">Fe2OG dioxygenase domain-containing protein</fullName>
    </recommendedName>
</protein>
<dbReference type="Gene3D" id="2.60.120.330">
    <property type="entry name" value="B-lactam Antibiotic, Isopenicillin N Synthase, Chain"/>
    <property type="match status" value="1"/>
</dbReference>
<evidence type="ECO:0000313" key="6">
    <source>
        <dbReference type="EMBL" id="KAL3618186.1"/>
    </source>
</evidence>
<dbReference type="InterPro" id="IPR050295">
    <property type="entry name" value="Plant_2OG-oxidoreductases"/>
</dbReference>
<dbReference type="Proteomes" id="UP001632038">
    <property type="component" value="Unassembled WGS sequence"/>
</dbReference>
<name>A0ABD3BL68_9LAMI</name>
<dbReference type="SUPFAM" id="SSF51197">
    <property type="entry name" value="Clavaminate synthase-like"/>
    <property type="match status" value="1"/>
</dbReference>
<dbReference type="InterPro" id="IPR027443">
    <property type="entry name" value="IPNS-like_sf"/>
</dbReference>